<dbReference type="RefSeq" id="WP_369084634.1">
    <property type="nucleotide sequence ID" value="NZ_JBFSHR010000034.1"/>
</dbReference>
<evidence type="ECO:0000313" key="1">
    <source>
        <dbReference type="EMBL" id="MEX6430068.1"/>
    </source>
</evidence>
<comment type="caution">
    <text evidence="1">The sequence shown here is derived from an EMBL/GenBank/DDBJ whole genome shotgun (WGS) entry which is preliminary data.</text>
</comment>
<evidence type="ECO:0000313" key="2">
    <source>
        <dbReference type="Proteomes" id="UP001560267"/>
    </source>
</evidence>
<keyword evidence="2" id="KW-1185">Reference proteome</keyword>
<dbReference type="Proteomes" id="UP001560267">
    <property type="component" value="Unassembled WGS sequence"/>
</dbReference>
<gene>
    <name evidence="1" type="ORF">AB6A68_09495</name>
</gene>
<organism evidence="1 2">
    <name type="scientific">Ferrimicrobium acidiphilum</name>
    <dbReference type="NCBI Taxonomy" id="121039"/>
    <lineage>
        <taxon>Bacteria</taxon>
        <taxon>Bacillati</taxon>
        <taxon>Actinomycetota</taxon>
        <taxon>Acidimicrobiia</taxon>
        <taxon>Acidimicrobiales</taxon>
        <taxon>Acidimicrobiaceae</taxon>
        <taxon>Ferrimicrobium</taxon>
    </lineage>
</organism>
<dbReference type="EMBL" id="JBFSHR010000034">
    <property type="protein sequence ID" value="MEX6430068.1"/>
    <property type="molecule type" value="Genomic_DNA"/>
</dbReference>
<name>A0ABV3Y3D4_9ACTN</name>
<protein>
    <recommendedName>
        <fullName evidence="3">PilZ domain-containing protein</fullName>
    </recommendedName>
</protein>
<accession>A0ABV3Y3D4</accession>
<sequence>MIELHVARTRVFAHVAAVVEPGLRLRERLAYAGSCEVAVVFLGERYLGQGNVASDHEGSVVMVTELYPTNARSAPRVAVDLAGTYYLRPPAVGVPMRVVDISISGLAIEPITGQQPARDELRMCSFGIGGREIKAVVAFVEITQELWRASFVKLGLSDEEAIAALVLHHQLSKRKQLSSLEVDVVSPLDLEDRLRYPLIERIDLGPSEVTYAASGVEVVVANTSSEPLAAGEFTDLVGWLRCGDLRDLNHALGVRGLSELSIDLVLTGCLALTGALGEIAIVDVLARLLDIEINEEQRRCSTLVPVSIQDTKSEGTTLVETSGRRWERCAYAAGVALFLPAGDGELQDHGRVDPLTMAQLLWDCDGQVLLVPNHHETGTGVRDEILGAFRSLARGEVCALRIDD</sequence>
<proteinExistence type="predicted"/>
<evidence type="ECO:0008006" key="3">
    <source>
        <dbReference type="Google" id="ProtNLM"/>
    </source>
</evidence>
<reference evidence="1 2" key="1">
    <citation type="submission" date="2024-07" db="EMBL/GenBank/DDBJ databases">
        <title>Draft Genome Sequence of Ferrimicrobium acidiphilum Strain YE2023, Isolated from a Pulp of Bioleach Reactor.</title>
        <authorList>
            <person name="Elkina Y.A."/>
            <person name="Bulaeva A.G."/>
            <person name="Beletsky A.V."/>
            <person name="Mardanov A.V."/>
        </authorList>
    </citation>
    <scope>NUCLEOTIDE SEQUENCE [LARGE SCALE GENOMIC DNA]</scope>
    <source>
        <strain evidence="1 2">YE2023</strain>
    </source>
</reference>